<evidence type="ECO:0000313" key="1">
    <source>
        <dbReference type="EMBL" id="KAI9396883.1"/>
    </source>
</evidence>
<evidence type="ECO:0000313" key="2">
    <source>
        <dbReference type="Proteomes" id="UP000006729"/>
    </source>
</evidence>
<sequence length="100" mass="11569">MSYARQGRAGLDFFQRLLDVSSCQKFEEDSCLSQSFSLHDGLSSAIFHDVLNILTEMVFLLTFGQRKKDTKDKIHNLGKETSSRRKHTIMLKRWRTVAES</sequence>
<reference evidence="1 2" key="1">
    <citation type="journal article" date="2006" name="Science">
        <title>The genome of black cottonwood, Populus trichocarpa (Torr. &amp; Gray).</title>
        <authorList>
            <person name="Tuskan G.A."/>
            <person name="Difazio S."/>
            <person name="Jansson S."/>
            <person name="Bohlmann J."/>
            <person name="Grigoriev I."/>
            <person name="Hellsten U."/>
            <person name="Putnam N."/>
            <person name="Ralph S."/>
            <person name="Rombauts S."/>
            <person name="Salamov A."/>
            <person name="Schein J."/>
            <person name="Sterck L."/>
            <person name="Aerts A."/>
            <person name="Bhalerao R.R."/>
            <person name="Bhalerao R.P."/>
            <person name="Blaudez D."/>
            <person name="Boerjan W."/>
            <person name="Brun A."/>
            <person name="Brunner A."/>
            <person name="Busov V."/>
            <person name="Campbell M."/>
            <person name="Carlson J."/>
            <person name="Chalot M."/>
            <person name="Chapman J."/>
            <person name="Chen G.L."/>
            <person name="Cooper D."/>
            <person name="Coutinho P.M."/>
            <person name="Couturier J."/>
            <person name="Covert S."/>
            <person name="Cronk Q."/>
            <person name="Cunningham R."/>
            <person name="Davis J."/>
            <person name="Degroeve S."/>
            <person name="Dejardin A."/>
            <person name="Depamphilis C."/>
            <person name="Detter J."/>
            <person name="Dirks B."/>
            <person name="Dubchak I."/>
            <person name="Duplessis S."/>
            <person name="Ehlting J."/>
            <person name="Ellis B."/>
            <person name="Gendler K."/>
            <person name="Goodstein D."/>
            <person name="Gribskov M."/>
            <person name="Grimwood J."/>
            <person name="Groover A."/>
            <person name="Gunter L."/>
            <person name="Hamberger B."/>
            <person name="Heinze B."/>
            <person name="Helariutta Y."/>
            <person name="Henrissat B."/>
            <person name="Holligan D."/>
            <person name="Holt R."/>
            <person name="Huang W."/>
            <person name="Islam-Faridi N."/>
            <person name="Jones S."/>
            <person name="Jones-Rhoades M."/>
            <person name="Jorgensen R."/>
            <person name="Joshi C."/>
            <person name="Kangasjarvi J."/>
            <person name="Karlsson J."/>
            <person name="Kelleher C."/>
            <person name="Kirkpatrick R."/>
            <person name="Kirst M."/>
            <person name="Kohler A."/>
            <person name="Kalluri U."/>
            <person name="Larimer F."/>
            <person name="Leebens-Mack J."/>
            <person name="Leple J.C."/>
            <person name="Locascio P."/>
            <person name="Lou Y."/>
            <person name="Lucas S."/>
            <person name="Martin F."/>
            <person name="Montanini B."/>
            <person name="Napoli C."/>
            <person name="Nelson D.R."/>
            <person name="Nelson C."/>
            <person name="Nieminen K."/>
            <person name="Nilsson O."/>
            <person name="Pereda V."/>
            <person name="Peter G."/>
            <person name="Philippe R."/>
            <person name="Pilate G."/>
            <person name="Poliakov A."/>
            <person name="Razumovskaya J."/>
            <person name="Richardson P."/>
            <person name="Rinaldi C."/>
            <person name="Ritland K."/>
            <person name="Rouze P."/>
            <person name="Ryaboy D."/>
            <person name="Schmutz J."/>
            <person name="Schrader J."/>
            <person name="Segerman B."/>
            <person name="Shin H."/>
            <person name="Siddiqui A."/>
            <person name="Sterky F."/>
            <person name="Terry A."/>
            <person name="Tsai C.J."/>
            <person name="Uberbacher E."/>
            <person name="Unneberg P."/>
            <person name="Vahala J."/>
            <person name="Wall K."/>
            <person name="Wessler S."/>
            <person name="Yang G."/>
            <person name="Yin T."/>
            <person name="Douglas C."/>
            <person name="Marra M."/>
            <person name="Sandberg G."/>
            <person name="Van de Peer Y."/>
            <person name="Rokhsar D."/>
        </authorList>
    </citation>
    <scope>NUCLEOTIDE SEQUENCE [LARGE SCALE GENOMIC DNA]</scope>
    <source>
        <strain evidence="2">cv. Nisqually</strain>
    </source>
</reference>
<protein>
    <submittedName>
        <fullName evidence="1">Uncharacterized protein</fullName>
    </submittedName>
</protein>
<organism evidence="1 2">
    <name type="scientific">Populus trichocarpa</name>
    <name type="common">Western balsam poplar</name>
    <name type="synonym">Populus balsamifera subsp. trichocarpa</name>
    <dbReference type="NCBI Taxonomy" id="3694"/>
    <lineage>
        <taxon>Eukaryota</taxon>
        <taxon>Viridiplantae</taxon>
        <taxon>Streptophyta</taxon>
        <taxon>Embryophyta</taxon>
        <taxon>Tracheophyta</taxon>
        <taxon>Spermatophyta</taxon>
        <taxon>Magnoliopsida</taxon>
        <taxon>eudicotyledons</taxon>
        <taxon>Gunneridae</taxon>
        <taxon>Pentapetalae</taxon>
        <taxon>rosids</taxon>
        <taxon>fabids</taxon>
        <taxon>Malpighiales</taxon>
        <taxon>Salicaceae</taxon>
        <taxon>Saliceae</taxon>
        <taxon>Populus</taxon>
    </lineage>
</organism>
<gene>
    <name evidence="1" type="ORF">POPTR_004G202433v4</name>
</gene>
<dbReference type="Proteomes" id="UP000006729">
    <property type="component" value="Chromosome 4"/>
</dbReference>
<proteinExistence type="predicted"/>
<dbReference type="EMBL" id="CM009293">
    <property type="protein sequence ID" value="KAI9396883.1"/>
    <property type="molecule type" value="Genomic_DNA"/>
</dbReference>
<name>A0ACC0T6C3_POPTR</name>
<comment type="caution">
    <text evidence="1">The sequence shown here is derived from an EMBL/GenBank/DDBJ whole genome shotgun (WGS) entry which is preliminary data.</text>
</comment>
<keyword evidence="2" id="KW-1185">Reference proteome</keyword>
<accession>A0ACC0T6C3</accession>